<dbReference type="STRING" id="1344418.A0A1D2V8I4"/>
<accession>A0A1D2V8I4</accession>
<evidence type="ECO:0000256" key="6">
    <source>
        <dbReference type="ARBA" id="ARBA00022660"/>
    </source>
</evidence>
<dbReference type="GeneID" id="30967840"/>
<keyword evidence="7 13" id="KW-0812">Transmembrane</keyword>
<feature type="transmembrane region" description="Helical" evidence="13">
    <location>
        <begin position="6"/>
        <end position="27"/>
    </location>
</feature>
<protein>
    <recommendedName>
        <fullName evidence="4">NADH dehydrogenase [ubiquinone] 1 alpha subcomplex subunit 1</fullName>
    </recommendedName>
</protein>
<evidence type="ECO:0000256" key="11">
    <source>
        <dbReference type="ARBA" id="ARBA00023128"/>
    </source>
</evidence>
<keyword evidence="9" id="KW-0249">Electron transport</keyword>
<dbReference type="Proteomes" id="UP000095038">
    <property type="component" value="Unassembled WGS sequence"/>
</dbReference>
<dbReference type="AlphaFoldDB" id="A0A1D2V8I4"/>
<dbReference type="Pfam" id="PF15879">
    <property type="entry name" value="MWFE"/>
    <property type="match status" value="1"/>
</dbReference>
<dbReference type="PANTHER" id="PTHR17098">
    <property type="entry name" value="NADH-UBIQUINONE OXIDOREDUCTASE MWFE SUBUNIT"/>
    <property type="match status" value="1"/>
</dbReference>
<dbReference type="InParanoid" id="A0A1D2V8I4"/>
<evidence type="ECO:0000256" key="4">
    <source>
        <dbReference type="ARBA" id="ARBA00016392"/>
    </source>
</evidence>
<comment type="subcellular location">
    <subcellularLocation>
        <location evidence="2">Mitochondrion inner membrane</location>
        <topology evidence="2">Single-pass membrane protein</topology>
        <orientation evidence="2">Matrix side</orientation>
    </subcellularLocation>
</comment>
<evidence type="ECO:0000256" key="12">
    <source>
        <dbReference type="ARBA" id="ARBA00023136"/>
    </source>
</evidence>
<keyword evidence="15" id="KW-1185">Reference proteome</keyword>
<evidence type="ECO:0000256" key="13">
    <source>
        <dbReference type="SAM" id="Phobius"/>
    </source>
</evidence>
<keyword evidence="10 13" id="KW-1133">Transmembrane helix</keyword>
<dbReference type="PANTHER" id="PTHR17098:SF2">
    <property type="entry name" value="NADH DEHYDROGENASE [UBIQUINONE] 1 ALPHA SUBCOMPLEX SUBUNIT 1"/>
    <property type="match status" value="1"/>
</dbReference>
<dbReference type="OrthoDB" id="1920692at2759"/>
<keyword evidence="12 13" id="KW-0472">Membrane</keyword>
<evidence type="ECO:0000256" key="1">
    <source>
        <dbReference type="ARBA" id="ARBA00003195"/>
    </source>
</evidence>
<dbReference type="RefSeq" id="XP_020044231.1">
    <property type="nucleotide sequence ID" value="XM_020194204.1"/>
</dbReference>
<organism evidence="14 15">
    <name type="scientific">Ascoidea rubescens DSM 1968</name>
    <dbReference type="NCBI Taxonomy" id="1344418"/>
    <lineage>
        <taxon>Eukaryota</taxon>
        <taxon>Fungi</taxon>
        <taxon>Dikarya</taxon>
        <taxon>Ascomycota</taxon>
        <taxon>Saccharomycotina</taxon>
        <taxon>Saccharomycetes</taxon>
        <taxon>Ascoideaceae</taxon>
        <taxon>Ascoidea</taxon>
    </lineage>
</organism>
<gene>
    <name evidence="14" type="ORF">ASCRUDRAFT_78292</name>
</gene>
<dbReference type="EMBL" id="KV454498">
    <property type="protein sequence ID" value="ODV57924.1"/>
    <property type="molecule type" value="Genomic_DNA"/>
</dbReference>
<evidence type="ECO:0000256" key="3">
    <source>
        <dbReference type="ARBA" id="ARBA00009960"/>
    </source>
</evidence>
<sequence>MIPFEALLPYAIMGTLLTLGGGGLAVVKAYENDYKRVRFGLDRWDRQMMERDFRLTGKVRGQVDNAIAPEFFETNHVRKLQPISKYLF</sequence>
<evidence type="ECO:0000256" key="10">
    <source>
        <dbReference type="ARBA" id="ARBA00022989"/>
    </source>
</evidence>
<evidence type="ECO:0000313" key="15">
    <source>
        <dbReference type="Proteomes" id="UP000095038"/>
    </source>
</evidence>
<evidence type="ECO:0000256" key="7">
    <source>
        <dbReference type="ARBA" id="ARBA00022692"/>
    </source>
</evidence>
<proteinExistence type="inferred from homology"/>
<dbReference type="InterPro" id="IPR017384">
    <property type="entry name" value="NADH_Ub_cplx-1_asu_su-1"/>
</dbReference>
<keyword evidence="8" id="KW-0999">Mitochondrion inner membrane</keyword>
<comment type="similarity">
    <text evidence="3">Belongs to the complex I NDUFA1 subunit family.</text>
</comment>
<evidence type="ECO:0000256" key="2">
    <source>
        <dbReference type="ARBA" id="ARBA00004298"/>
    </source>
</evidence>
<evidence type="ECO:0000256" key="8">
    <source>
        <dbReference type="ARBA" id="ARBA00022792"/>
    </source>
</evidence>
<evidence type="ECO:0000256" key="9">
    <source>
        <dbReference type="ARBA" id="ARBA00022982"/>
    </source>
</evidence>
<evidence type="ECO:0000256" key="5">
    <source>
        <dbReference type="ARBA" id="ARBA00022448"/>
    </source>
</evidence>
<dbReference type="GO" id="GO:0005743">
    <property type="term" value="C:mitochondrial inner membrane"/>
    <property type="evidence" value="ECO:0007669"/>
    <property type="project" value="UniProtKB-SubCell"/>
</dbReference>
<name>A0A1D2V8I4_9ASCO</name>
<evidence type="ECO:0000313" key="14">
    <source>
        <dbReference type="EMBL" id="ODV57924.1"/>
    </source>
</evidence>
<keyword evidence="5" id="KW-0813">Transport</keyword>
<keyword evidence="6" id="KW-0679">Respiratory chain</keyword>
<keyword evidence="11" id="KW-0496">Mitochondrion</keyword>
<comment type="function">
    <text evidence="1">Accessory subunit of the mitochondrial membrane respiratory chain NADH dehydrogenase (Complex I), that is believed not to be involved in catalysis. Complex I functions in the transfer of electrons from NADH to the respiratory chain. The immediate electron acceptor for the enzyme is believed to be ubiquinone.</text>
</comment>
<reference evidence="15" key="1">
    <citation type="submission" date="2016-05" db="EMBL/GenBank/DDBJ databases">
        <title>Comparative genomics of biotechnologically important yeasts.</title>
        <authorList>
            <consortium name="DOE Joint Genome Institute"/>
            <person name="Riley R."/>
            <person name="Haridas S."/>
            <person name="Wolfe K.H."/>
            <person name="Lopes M.R."/>
            <person name="Hittinger C.T."/>
            <person name="Goker M."/>
            <person name="Salamov A."/>
            <person name="Wisecaver J."/>
            <person name="Long T.M."/>
            <person name="Aerts A.L."/>
            <person name="Barry K."/>
            <person name="Choi C."/>
            <person name="Clum A."/>
            <person name="Coughlan A.Y."/>
            <person name="Deshpande S."/>
            <person name="Douglass A.P."/>
            <person name="Hanson S.J."/>
            <person name="Klenk H.-P."/>
            <person name="Labutti K."/>
            <person name="Lapidus A."/>
            <person name="Lindquist E."/>
            <person name="Lipzen A."/>
            <person name="Meier-Kolthoff J.P."/>
            <person name="Ohm R.A."/>
            <person name="Otillar R.P."/>
            <person name="Pangilinan J."/>
            <person name="Peng Y."/>
            <person name="Rokas A."/>
            <person name="Rosa C.A."/>
            <person name="Scheuner C."/>
            <person name="Sibirny A.A."/>
            <person name="Slot J.C."/>
            <person name="Stielow J.B."/>
            <person name="Sun H."/>
            <person name="Kurtzman C.P."/>
            <person name="Blackwell M."/>
            <person name="Grigoriev I.V."/>
            <person name="Jeffries T.W."/>
        </authorList>
    </citation>
    <scope>NUCLEOTIDE SEQUENCE [LARGE SCALE GENOMIC DNA]</scope>
    <source>
        <strain evidence="15">DSM 1968</strain>
    </source>
</reference>